<dbReference type="Proteomes" id="UP000770661">
    <property type="component" value="Unassembled WGS sequence"/>
</dbReference>
<dbReference type="SUPFAM" id="SSF57716">
    <property type="entry name" value="Glucocorticoid receptor-like (DNA-binding domain)"/>
    <property type="match status" value="2"/>
</dbReference>
<dbReference type="AlphaFoldDB" id="A0A8J4XSD4"/>
<feature type="region of interest" description="Disordered" evidence="6">
    <location>
        <begin position="97"/>
        <end position="145"/>
    </location>
</feature>
<feature type="compositionally biased region" description="Acidic residues" evidence="6">
    <location>
        <begin position="236"/>
        <end position="247"/>
    </location>
</feature>
<evidence type="ECO:0000313" key="9">
    <source>
        <dbReference type="Proteomes" id="UP000770661"/>
    </source>
</evidence>
<evidence type="ECO:0000313" key="8">
    <source>
        <dbReference type="EMBL" id="KAG0710684.1"/>
    </source>
</evidence>
<evidence type="ECO:0000256" key="4">
    <source>
        <dbReference type="ARBA" id="ARBA00023125"/>
    </source>
</evidence>
<feature type="compositionally biased region" description="Polar residues" evidence="6">
    <location>
        <begin position="109"/>
        <end position="128"/>
    </location>
</feature>
<dbReference type="OrthoDB" id="8948150at2759"/>
<evidence type="ECO:0000256" key="1">
    <source>
        <dbReference type="ARBA" id="ARBA00022723"/>
    </source>
</evidence>
<keyword evidence="2 5" id="KW-0863">Zinc-finger</keyword>
<evidence type="ECO:0000256" key="6">
    <source>
        <dbReference type="SAM" id="MobiDB-lite"/>
    </source>
</evidence>
<evidence type="ECO:0000256" key="3">
    <source>
        <dbReference type="ARBA" id="ARBA00022833"/>
    </source>
</evidence>
<keyword evidence="9" id="KW-1185">Reference proteome</keyword>
<reference evidence="8" key="1">
    <citation type="submission" date="2020-07" db="EMBL/GenBank/DDBJ databases">
        <title>The High-quality genome of the commercially important snow crab, Chionoecetes opilio.</title>
        <authorList>
            <person name="Jeong J.-H."/>
            <person name="Ryu S."/>
        </authorList>
    </citation>
    <scope>NUCLEOTIDE SEQUENCE</scope>
    <source>
        <strain evidence="8">MADBK_172401_WGS</strain>
        <tissue evidence="8">Digestive gland</tissue>
    </source>
</reference>
<keyword evidence="4 5" id="KW-0238">DNA-binding</keyword>
<dbReference type="InterPro" id="IPR006612">
    <property type="entry name" value="THAP_Znf"/>
</dbReference>
<keyword evidence="3" id="KW-0862">Zinc</keyword>
<evidence type="ECO:0000256" key="2">
    <source>
        <dbReference type="ARBA" id="ARBA00022771"/>
    </source>
</evidence>
<feature type="compositionally biased region" description="Low complexity" evidence="6">
    <location>
        <begin position="209"/>
        <end position="228"/>
    </location>
</feature>
<comment type="caution">
    <text evidence="8">The sequence shown here is derived from an EMBL/GenBank/DDBJ whole genome shotgun (WGS) entry which is preliminary data.</text>
</comment>
<dbReference type="PROSITE" id="PS50950">
    <property type="entry name" value="ZF_THAP"/>
    <property type="match status" value="1"/>
</dbReference>
<evidence type="ECO:0000259" key="7">
    <source>
        <dbReference type="PROSITE" id="PS50950"/>
    </source>
</evidence>
<feature type="domain" description="THAP-type" evidence="7">
    <location>
        <begin position="1"/>
        <end position="72"/>
    </location>
</feature>
<keyword evidence="1" id="KW-0479">Metal-binding</keyword>
<dbReference type="Pfam" id="PF05485">
    <property type="entry name" value="THAP"/>
    <property type="match status" value="1"/>
</dbReference>
<feature type="region of interest" description="Disordered" evidence="6">
    <location>
        <begin position="207"/>
        <end position="248"/>
    </location>
</feature>
<name>A0A8J4XSD4_CHIOP</name>
<gene>
    <name evidence="8" type="ORF">GWK47_022291</name>
</gene>
<evidence type="ECO:0000256" key="5">
    <source>
        <dbReference type="PROSITE-ProRule" id="PRU00309"/>
    </source>
</evidence>
<accession>A0A8J4XSD4</accession>
<dbReference type="EMBL" id="JACEEZ010023956">
    <property type="protein sequence ID" value="KAG0710684.1"/>
    <property type="molecule type" value="Genomic_DNA"/>
</dbReference>
<dbReference type="GO" id="GO:0008270">
    <property type="term" value="F:zinc ion binding"/>
    <property type="evidence" value="ECO:0007669"/>
    <property type="project" value="UniProtKB-KW"/>
</dbReference>
<organism evidence="8 9">
    <name type="scientific">Chionoecetes opilio</name>
    <name type="common">Atlantic snow crab</name>
    <name type="synonym">Cancer opilio</name>
    <dbReference type="NCBI Taxonomy" id="41210"/>
    <lineage>
        <taxon>Eukaryota</taxon>
        <taxon>Metazoa</taxon>
        <taxon>Ecdysozoa</taxon>
        <taxon>Arthropoda</taxon>
        <taxon>Crustacea</taxon>
        <taxon>Multicrustacea</taxon>
        <taxon>Malacostraca</taxon>
        <taxon>Eumalacostraca</taxon>
        <taxon>Eucarida</taxon>
        <taxon>Decapoda</taxon>
        <taxon>Pleocyemata</taxon>
        <taxon>Brachyura</taxon>
        <taxon>Eubrachyura</taxon>
        <taxon>Majoidea</taxon>
        <taxon>Majidae</taxon>
        <taxon>Chionoecetes</taxon>
    </lineage>
</organism>
<protein>
    <recommendedName>
        <fullName evidence="7">THAP-type domain-containing protein</fullName>
    </recommendedName>
</protein>
<sequence length="272" mass="30135">MRKCSIHLCGCTSTSHPDLCFYRLPIQEYRSEQWLKLITLDRPYSSQRSILVCGLHFPGGGKTAKYDQPTILPCSEEWPTVIAHYRNKRASLLTSAASWGQPETHDPTPCSSQSVDGLPSQLQGTETWQGECVDKESGSPLPTPFKRRSEKEMRCCCIVPGCIGNYPSGPEVAVFSFPRGKDMRALWVQAITHYDFTPDQYSKIQKVETASNSPSNASSSSTKTSDTALNAATSSVEEDDEDSDYEDPAVLLAEGIPQFYRISEGTEHIKPI</sequence>
<dbReference type="GO" id="GO:0003677">
    <property type="term" value="F:DNA binding"/>
    <property type="evidence" value="ECO:0007669"/>
    <property type="project" value="UniProtKB-UniRule"/>
</dbReference>
<proteinExistence type="predicted"/>